<dbReference type="GO" id="GO:0015141">
    <property type="term" value="F:succinate transmembrane transporter activity"/>
    <property type="evidence" value="ECO:0007669"/>
    <property type="project" value="UniProtKB-ARBA"/>
</dbReference>
<dbReference type="PANTHER" id="PTHR10283:SF82">
    <property type="entry name" value="SOLUTE CARRIER FAMILY 13 MEMBER 2"/>
    <property type="match status" value="1"/>
</dbReference>
<feature type="transmembrane region" description="Helical" evidence="6">
    <location>
        <begin position="372"/>
        <end position="390"/>
    </location>
</feature>
<evidence type="ECO:0000256" key="6">
    <source>
        <dbReference type="SAM" id="Phobius"/>
    </source>
</evidence>
<keyword evidence="4 6" id="KW-1133">Transmembrane helix</keyword>
<feature type="transmembrane region" description="Helical" evidence="6">
    <location>
        <begin position="433"/>
        <end position="456"/>
    </location>
</feature>
<dbReference type="InterPro" id="IPR001898">
    <property type="entry name" value="SLC13A/DASS"/>
</dbReference>
<gene>
    <name evidence="7" type="ORF">SAMN05444142_101988</name>
</gene>
<dbReference type="RefSeq" id="WP_149786163.1">
    <property type="nucleotide sequence ID" value="NZ_FNIO01000001.1"/>
</dbReference>
<sequence>MRLTHVIGAIVLLLPLALPAPGGMDPAAWRVAGLAALMALWWLTEAVPLAVTALLPLALAPLLGLGDIAAIAGPYANPLIFLFLGGFLLALAIEKWGLHRRIAGALLRWAGTAPGRVLAAVMGSTAFLSLWISNTASAMVMAPIAAGLAAQAQEARSGTALMLGVAFAATIGGMGSLIGTPPNALFAAYMADTYGIVIGFAEWAVVGVPVSLILLGLAWLVLSRLSPGLGAAPLMLEEAGRQAALSAGARRVAIIGALTACAWIARPLLDDLPGLGALSDAGIAMLAGVALFLVPSGRGGALMEWRDLRDLRWDVLILFGGGLALARLMQESGLSDWIGGQSAALHGWPLPVLVAGFAAITVYLGELASNTAMAALFLPVAGATAAAMGADPVAVLLPVALAASIGFMLPVATPPNAIVFGQAGVTRAAMLRAGAALDVLGLVVAVGLGLTLGAAVF</sequence>
<dbReference type="OrthoDB" id="9766267at2"/>
<evidence type="ECO:0000313" key="8">
    <source>
        <dbReference type="Proteomes" id="UP000324252"/>
    </source>
</evidence>
<feature type="transmembrane region" description="Helical" evidence="6">
    <location>
        <begin position="348"/>
        <end position="365"/>
    </location>
</feature>
<dbReference type="NCBIfam" id="TIGR00785">
    <property type="entry name" value="dass"/>
    <property type="match status" value="1"/>
</dbReference>
<accession>A0A1H0AP30</accession>
<evidence type="ECO:0000256" key="2">
    <source>
        <dbReference type="ARBA" id="ARBA00022448"/>
    </source>
</evidence>
<evidence type="ECO:0000256" key="4">
    <source>
        <dbReference type="ARBA" id="ARBA00022989"/>
    </source>
</evidence>
<reference evidence="7 8" key="1">
    <citation type="submission" date="2016-11" db="EMBL/GenBank/DDBJ databases">
        <authorList>
            <person name="Varghese N."/>
            <person name="Submissions S."/>
        </authorList>
    </citation>
    <scope>NUCLEOTIDE SEQUENCE [LARGE SCALE GENOMIC DNA]</scope>
    <source>
        <strain evidence="7 8">DSM 29620</strain>
    </source>
</reference>
<dbReference type="GO" id="GO:0005886">
    <property type="term" value="C:plasma membrane"/>
    <property type="evidence" value="ECO:0007669"/>
    <property type="project" value="TreeGrafter"/>
</dbReference>
<keyword evidence="5 6" id="KW-0472">Membrane</keyword>
<keyword evidence="8" id="KW-1185">Reference proteome</keyword>
<dbReference type="Proteomes" id="UP000324252">
    <property type="component" value="Unassembled WGS sequence"/>
</dbReference>
<proteinExistence type="predicted"/>
<dbReference type="Pfam" id="PF00939">
    <property type="entry name" value="Na_sulph_symp"/>
    <property type="match status" value="1"/>
</dbReference>
<evidence type="ECO:0000256" key="5">
    <source>
        <dbReference type="ARBA" id="ARBA00023136"/>
    </source>
</evidence>
<feature type="transmembrane region" description="Helical" evidence="6">
    <location>
        <begin position="243"/>
        <end position="265"/>
    </location>
</feature>
<dbReference type="PANTHER" id="PTHR10283">
    <property type="entry name" value="SOLUTE CARRIER FAMILY 13 MEMBER"/>
    <property type="match status" value="1"/>
</dbReference>
<dbReference type="InterPro" id="IPR031312">
    <property type="entry name" value="Na/sul_symport_CS"/>
</dbReference>
<keyword evidence="2" id="KW-0813">Transport</keyword>
<feature type="transmembrane region" description="Helical" evidence="6">
    <location>
        <begin position="277"/>
        <end position="299"/>
    </location>
</feature>
<keyword evidence="3 6" id="KW-0812">Transmembrane</keyword>
<feature type="transmembrane region" description="Helical" evidence="6">
    <location>
        <begin position="160"/>
        <end position="180"/>
    </location>
</feature>
<feature type="transmembrane region" description="Helical" evidence="6">
    <location>
        <begin position="128"/>
        <end position="148"/>
    </location>
</feature>
<evidence type="ECO:0000256" key="3">
    <source>
        <dbReference type="ARBA" id="ARBA00022692"/>
    </source>
</evidence>
<feature type="transmembrane region" description="Helical" evidence="6">
    <location>
        <begin position="396"/>
        <end position="421"/>
    </location>
</feature>
<evidence type="ECO:0000313" key="7">
    <source>
        <dbReference type="EMBL" id="SHJ67083.1"/>
    </source>
</evidence>
<dbReference type="AlphaFoldDB" id="A0A1H0AP30"/>
<organism evidence="7 8">
    <name type="scientific">Lutimaribacter pacificus</name>
    <dbReference type="NCBI Taxonomy" id="391948"/>
    <lineage>
        <taxon>Bacteria</taxon>
        <taxon>Pseudomonadati</taxon>
        <taxon>Pseudomonadota</taxon>
        <taxon>Alphaproteobacteria</taxon>
        <taxon>Rhodobacterales</taxon>
        <taxon>Roseobacteraceae</taxon>
        <taxon>Lutimaribacter</taxon>
    </lineage>
</organism>
<evidence type="ECO:0000256" key="1">
    <source>
        <dbReference type="ARBA" id="ARBA00004141"/>
    </source>
</evidence>
<name>A0A1H0AP30_9RHOB</name>
<feature type="transmembrane region" description="Helical" evidence="6">
    <location>
        <begin position="79"/>
        <end position="98"/>
    </location>
</feature>
<feature type="transmembrane region" description="Helical" evidence="6">
    <location>
        <begin position="200"/>
        <end position="222"/>
    </location>
</feature>
<protein>
    <submittedName>
        <fullName evidence="7">Solute carrier family 13 (Sodium-dependent dicarboxylate transporter), member 2/3/5</fullName>
    </submittedName>
</protein>
<feature type="transmembrane region" description="Helical" evidence="6">
    <location>
        <begin position="311"/>
        <end position="328"/>
    </location>
</feature>
<comment type="subcellular location">
    <subcellularLocation>
        <location evidence="1">Membrane</location>
        <topology evidence="1">Multi-pass membrane protein</topology>
    </subcellularLocation>
</comment>
<dbReference type="EMBL" id="FQZZ01000001">
    <property type="protein sequence ID" value="SHJ67083.1"/>
    <property type="molecule type" value="Genomic_DNA"/>
</dbReference>
<feature type="transmembrane region" description="Helical" evidence="6">
    <location>
        <begin position="54"/>
        <end position="73"/>
    </location>
</feature>
<dbReference type="PROSITE" id="PS01271">
    <property type="entry name" value="NA_SULFATE"/>
    <property type="match status" value="1"/>
</dbReference>